<dbReference type="InterPro" id="IPR048020">
    <property type="entry name" value="Transpos_IS3"/>
</dbReference>
<organism evidence="3 4">
    <name type="scientific">Thiomonas bhubaneswarensis</name>
    <dbReference type="NCBI Taxonomy" id="339866"/>
    <lineage>
        <taxon>Bacteria</taxon>
        <taxon>Pseudomonadati</taxon>
        <taxon>Pseudomonadota</taxon>
        <taxon>Betaproteobacteria</taxon>
        <taxon>Burkholderiales</taxon>
        <taxon>Thiomonas</taxon>
    </lineage>
</organism>
<dbReference type="InterPro" id="IPR036397">
    <property type="entry name" value="RNaseH_sf"/>
</dbReference>
<dbReference type="NCBIfam" id="NF033516">
    <property type="entry name" value="transpos_IS3"/>
    <property type="match status" value="1"/>
</dbReference>
<dbReference type="PANTHER" id="PTHR46889:SF4">
    <property type="entry name" value="TRANSPOSASE INSO FOR INSERTION SEQUENCE ELEMENT IS911B-RELATED"/>
    <property type="match status" value="1"/>
</dbReference>
<dbReference type="GO" id="GO:0003676">
    <property type="term" value="F:nucleic acid binding"/>
    <property type="evidence" value="ECO:0007669"/>
    <property type="project" value="InterPro"/>
</dbReference>
<dbReference type="InterPro" id="IPR001584">
    <property type="entry name" value="Integrase_cat-core"/>
</dbReference>
<dbReference type="InterPro" id="IPR012337">
    <property type="entry name" value="RNaseH-like_sf"/>
</dbReference>
<dbReference type="EMBL" id="CYHF01000013">
    <property type="protein sequence ID" value="CUB00286.1"/>
    <property type="molecule type" value="Genomic_DNA"/>
</dbReference>
<dbReference type="GO" id="GO:0015074">
    <property type="term" value="P:DNA integration"/>
    <property type="evidence" value="ECO:0007669"/>
    <property type="project" value="InterPro"/>
</dbReference>
<keyword evidence="4" id="KW-1185">Reference proteome</keyword>
<dbReference type="AlphaFoldDB" id="A0A0K6IAZ8"/>
<dbReference type="SUPFAM" id="SSF53098">
    <property type="entry name" value="Ribonuclease H-like"/>
    <property type="match status" value="1"/>
</dbReference>
<proteinExistence type="predicted"/>
<dbReference type="Pfam" id="PF13276">
    <property type="entry name" value="HTH_21"/>
    <property type="match status" value="1"/>
</dbReference>
<evidence type="ECO:0000313" key="3">
    <source>
        <dbReference type="EMBL" id="CUB00286.1"/>
    </source>
</evidence>
<dbReference type="PANTHER" id="PTHR46889">
    <property type="entry name" value="TRANSPOSASE INSF FOR INSERTION SEQUENCE IS3B-RELATED"/>
    <property type="match status" value="1"/>
</dbReference>
<dbReference type="InterPro" id="IPR050900">
    <property type="entry name" value="Transposase_IS3/IS150/IS904"/>
</dbReference>
<feature type="compositionally biased region" description="Basic and acidic residues" evidence="1">
    <location>
        <begin position="316"/>
        <end position="326"/>
    </location>
</feature>
<evidence type="ECO:0000259" key="2">
    <source>
        <dbReference type="PROSITE" id="PS50994"/>
    </source>
</evidence>
<gene>
    <name evidence="3" type="ORF">Ga0061069_1132</name>
</gene>
<accession>A0A0K6IAZ8</accession>
<dbReference type="InterPro" id="IPR025948">
    <property type="entry name" value="HTH-like_dom"/>
</dbReference>
<dbReference type="PROSITE" id="PS50994">
    <property type="entry name" value="INTEGRASE"/>
    <property type="match status" value="1"/>
</dbReference>
<sequence>MLANQATFPVSVMSEGFHVSSSGFYAWKARPPSLRASGNAVMSERIRRIYADSDATYGMPRVRAELIEQGERISAKRVAHLMRAAHLRGVSRRRGFAVTTQRDQRQRPAPDLVNRHFVADAPNVLWVADITYIPTWAGFIFLAVVLDVWSRRLVGWSIGETLQTELILAALNMAVQQRKPVSVIHHSDQGSQYTSVAFGQRCKAMGVRPSMGSVGDAYDNAMAESFFASLECELLDRRCFKTKTEARLAVFTWIEGWYNPRRRHSALGYQSPLNFERRNADVTPPLRIEHGFPTVGSGVGCATPPVDNPAPLTPRSSRESRPKLST</sequence>
<protein>
    <submittedName>
        <fullName evidence="3">Transposase InsO and inactivated derivatives</fullName>
    </submittedName>
</protein>
<dbReference type="Proteomes" id="UP000183649">
    <property type="component" value="Unassembled WGS sequence"/>
</dbReference>
<dbReference type="Gene3D" id="3.30.420.10">
    <property type="entry name" value="Ribonuclease H-like superfamily/Ribonuclease H"/>
    <property type="match status" value="1"/>
</dbReference>
<name>A0A0K6IAZ8_9BURK</name>
<dbReference type="Pfam" id="PF00665">
    <property type="entry name" value="rve"/>
    <property type="match status" value="1"/>
</dbReference>
<reference evidence="4" key="1">
    <citation type="submission" date="2015-08" db="EMBL/GenBank/DDBJ databases">
        <authorList>
            <person name="Varghese N."/>
        </authorList>
    </citation>
    <scope>NUCLEOTIDE SEQUENCE [LARGE SCALE GENOMIC DNA]</scope>
    <source>
        <strain evidence="4">DSM 18181</strain>
    </source>
</reference>
<evidence type="ECO:0000256" key="1">
    <source>
        <dbReference type="SAM" id="MobiDB-lite"/>
    </source>
</evidence>
<dbReference type="STRING" id="339866.GCA_001418255_02837"/>
<evidence type="ECO:0000313" key="4">
    <source>
        <dbReference type="Proteomes" id="UP000183649"/>
    </source>
</evidence>
<feature type="domain" description="Integrase catalytic" evidence="2">
    <location>
        <begin position="118"/>
        <end position="280"/>
    </location>
</feature>
<dbReference type="Pfam" id="PF13333">
    <property type="entry name" value="rve_2"/>
    <property type="match status" value="1"/>
</dbReference>
<feature type="region of interest" description="Disordered" evidence="1">
    <location>
        <begin position="301"/>
        <end position="326"/>
    </location>
</feature>